<gene>
    <name evidence="2" type="ORF">JG29_11140</name>
</gene>
<name>A0A0F4KU12_9LACO</name>
<feature type="transmembrane region" description="Helical" evidence="1">
    <location>
        <begin position="65"/>
        <end position="87"/>
    </location>
</feature>
<keyword evidence="1" id="KW-0472">Membrane</keyword>
<proteinExistence type="predicted"/>
<dbReference type="EMBL" id="JXBZ01000008">
    <property type="protein sequence ID" value="KJY48706.1"/>
    <property type="molecule type" value="Genomic_DNA"/>
</dbReference>
<dbReference type="PATRIC" id="fig|1218508.4.peg.1100"/>
<evidence type="ECO:0000313" key="3">
    <source>
        <dbReference type="Proteomes" id="UP000033695"/>
    </source>
</evidence>
<dbReference type="STRING" id="1218508.JG29_11140"/>
<keyword evidence="1" id="KW-0812">Transmembrane</keyword>
<dbReference type="Proteomes" id="UP000033695">
    <property type="component" value="Unassembled WGS sequence"/>
</dbReference>
<keyword evidence="1" id="KW-1133">Transmembrane helix</keyword>
<organism evidence="2 3">
    <name type="scientific">Bombilactobacillus mellis</name>
    <dbReference type="NCBI Taxonomy" id="1218508"/>
    <lineage>
        <taxon>Bacteria</taxon>
        <taxon>Bacillati</taxon>
        <taxon>Bacillota</taxon>
        <taxon>Bacilli</taxon>
        <taxon>Lactobacillales</taxon>
        <taxon>Lactobacillaceae</taxon>
        <taxon>Bombilactobacillus</taxon>
    </lineage>
</organism>
<accession>A0A0F4KU12</accession>
<feature type="transmembrane region" description="Helical" evidence="1">
    <location>
        <begin position="167"/>
        <end position="189"/>
    </location>
</feature>
<feature type="transmembrane region" description="Helical" evidence="1">
    <location>
        <begin position="225"/>
        <end position="244"/>
    </location>
</feature>
<protein>
    <submittedName>
        <fullName evidence="2">Uncharacterized protein</fullName>
    </submittedName>
</protein>
<dbReference type="HOGENOM" id="CLU_923737_0_0_9"/>
<evidence type="ECO:0000313" key="2">
    <source>
        <dbReference type="EMBL" id="KJY48706.1"/>
    </source>
</evidence>
<dbReference type="RefSeq" id="WP_045922970.1">
    <property type="nucleotide sequence ID" value="NZ_JBHTHW010000008.1"/>
</dbReference>
<evidence type="ECO:0000256" key="1">
    <source>
        <dbReference type="SAM" id="Phobius"/>
    </source>
</evidence>
<feature type="transmembrane region" description="Helical" evidence="1">
    <location>
        <begin position="250"/>
        <end position="273"/>
    </location>
</feature>
<feature type="transmembrane region" description="Helical" evidence="1">
    <location>
        <begin position="24"/>
        <end position="44"/>
    </location>
</feature>
<feature type="transmembrane region" description="Helical" evidence="1">
    <location>
        <begin position="201"/>
        <end position="218"/>
    </location>
</feature>
<reference evidence="2 3" key="1">
    <citation type="submission" date="2014-12" db="EMBL/GenBank/DDBJ databases">
        <title>Comparative genomics of the lactic acid bacteria isolated from the honey bee gut.</title>
        <authorList>
            <person name="Ellegaard K.M."/>
            <person name="Tamarit D."/>
            <person name="Javelind E."/>
            <person name="Olofsson T."/>
            <person name="Andersson S.G."/>
            <person name="Vasquez A."/>
        </authorList>
    </citation>
    <scope>NUCLEOTIDE SEQUENCE [LARGE SCALE GENOMIC DNA]</scope>
    <source>
        <strain evidence="2 3">Hon2</strain>
    </source>
</reference>
<keyword evidence="3" id="KW-1185">Reference proteome</keyword>
<feature type="transmembrane region" description="Helical" evidence="1">
    <location>
        <begin position="122"/>
        <end position="146"/>
    </location>
</feature>
<dbReference type="AlphaFoldDB" id="A0A0F4KU12"/>
<comment type="caution">
    <text evidence="2">The sequence shown here is derived from an EMBL/GenBank/DDBJ whole genome shotgun (WGS) entry which is preliminary data.</text>
</comment>
<sequence>MKRQSKFLAYTNISIRTLMTKSSLLLGLFFMIVFGIGIGVYFHIKGFDINNFFSSSISNIQISKMNLIKIMCIIIIFVLFNTISGIMQDIVIDKDSNVIKQIVPLIHEKDYILAKLISAGTLALISILNLFLCFLTVILTLDCLNVHRGKFFIYLQKIITMLDIKEVLMFVLLLVAQFITLVLFTMLLAGRINNVQESSTNVLLILSPLLISFFILILPISVKNLTLISSILMFFPLLSVLFGAVNYTLIGLSAGNLICLLVSVFYIIVLYFINIKIYKFYLSSEKKFSLKEVIKLIIERN</sequence>